<organism evidence="1 2">
    <name type="scientific">Helianthus annuus</name>
    <name type="common">Common sunflower</name>
    <dbReference type="NCBI Taxonomy" id="4232"/>
    <lineage>
        <taxon>Eukaryota</taxon>
        <taxon>Viridiplantae</taxon>
        <taxon>Streptophyta</taxon>
        <taxon>Embryophyta</taxon>
        <taxon>Tracheophyta</taxon>
        <taxon>Spermatophyta</taxon>
        <taxon>Magnoliopsida</taxon>
        <taxon>eudicotyledons</taxon>
        <taxon>Gunneridae</taxon>
        <taxon>Pentapetalae</taxon>
        <taxon>asterids</taxon>
        <taxon>campanulids</taxon>
        <taxon>Asterales</taxon>
        <taxon>Asteraceae</taxon>
        <taxon>Asteroideae</taxon>
        <taxon>Heliantheae alliance</taxon>
        <taxon>Heliantheae</taxon>
        <taxon>Helianthus</taxon>
    </lineage>
</organism>
<keyword evidence="2" id="KW-1185">Reference proteome</keyword>
<dbReference type="Proteomes" id="UP000215914">
    <property type="component" value="Unassembled WGS sequence"/>
</dbReference>
<comment type="caution">
    <text evidence="1">The sequence shown here is derived from an EMBL/GenBank/DDBJ whole genome shotgun (WGS) entry which is preliminary data.</text>
</comment>
<sequence length="61" mass="7002">MVYKIQTPLEIIQAGSTLREVVLLSPLIHMDVPQQMQNIFFPISSSYGGRHQETETCRQQI</sequence>
<protein>
    <submittedName>
        <fullName evidence="1">Uncharacterized protein</fullName>
    </submittedName>
</protein>
<accession>A0A9K3JCN3</accession>
<reference evidence="1" key="2">
    <citation type="submission" date="2020-06" db="EMBL/GenBank/DDBJ databases">
        <title>Helianthus annuus Genome sequencing and assembly Release 2.</title>
        <authorList>
            <person name="Gouzy J."/>
            <person name="Langlade N."/>
            <person name="Munos S."/>
        </authorList>
    </citation>
    <scope>NUCLEOTIDE SEQUENCE</scope>
    <source>
        <tissue evidence="1">Leaves</tissue>
    </source>
</reference>
<dbReference type="AlphaFoldDB" id="A0A9K3JCN3"/>
<dbReference type="EMBL" id="MNCJ02000318">
    <property type="protein sequence ID" value="KAF5812536.1"/>
    <property type="molecule type" value="Genomic_DNA"/>
</dbReference>
<gene>
    <name evidence="1" type="ORF">HanXRQr2_Chr03g0087511</name>
</gene>
<name>A0A9K3JCN3_HELAN</name>
<evidence type="ECO:0000313" key="2">
    <source>
        <dbReference type="Proteomes" id="UP000215914"/>
    </source>
</evidence>
<proteinExistence type="predicted"/>
<dbReference type="Gramene" id="mRNA:HanXRQr2_Chr03g0087511">
    <property type="protein sequence ID" value="CDS:HanXRQr2_Chr03g0087511.1"/>
    <property type="gene ID" value="HanXRQr2_Chr03g0087511"/>
</dbReference>
<reference evidence="1" key="1">
    <citation type="journal article" date="2017" name="Nature">
        <title>The sunflower genome provides insights into oil metabolism, flowering and Asterid evolution.</title>
        <authorList>
            <person name="Badouin H."/>
            <person name="Gouzy J."/>
            <person name="Grassa C.J."/>
            <person name="Murat F."/>
            <person name="Staton S.E."/>
            <person name="Cottret L."/>
            <person name="Lelandais-Briere C."/>
            <person name="Owens G.L."/>
            <person name="Carrere S."/>
            <person name="Mayjonade B."/>
            <person name="Legrand L."/>
            <person name="Gill N."/>
            <person name="Kane N.C."/>
            <person name="Bowers J.E."/>
            <person name="Hubner S."/>
            <person name="Bellec A."/>
            <person name="Berard A."/>
            <person name="Berges H."/>
            <person name="Blanchet N."/>
            <person name="Boniface M.C."/>
            <person name="Brunel D."/>
            <person name="Catrice O."/>
            <person name="Chaidir N."/>
            <person name="Claudel C."/>
            <person name="Donnadieu C."/>
            <person name="Faraut T."/>
            <person name="Fievet G."/>
            <person name="Helmstetter N."/>
            <person name="King M."/>
            <person name="Knapp S.J."/>
            <person name="Lai Z."/>
            <person name="Le Paslier M.C."/>
            <person name="Lippi Y."/>
            <person name="Lorenzon L."/>
            <person name="Mandel J.R."/>
            <person name="Marage G."/>
            <person name="Marchand G."/>
            <person name="Marquand E."/>
            <person name="Bret-Mestries E."/>
            <person name="Morien E."/>
            <person name="Nambeesan S."/>
            <person name="Nguyen T."/>
            <person name="Pegot-Espagnet P."/>
            <person name="Pouilly N."/>
            <person name="Raftis F."/>
            <person name="Sallet E."/>
            <person name="Schiex T."/>
            <person name="Thomas J."/>
            <person name="Vandecasteele C."/>
            <person name="Vares D."/>
            <person name="Vear F."/>
            <person name="Vautrin S."/>
            <person name="Crespi M."/>
            <person name="Mangin B."/>
            <person name="Burke J.M."/>
            <person name="Salse J."/>
            <person name="Munos S."/>
            <person name="Vincourt P."/>
            <person name="Rieseberg L.H."/>
            <person name="Langlade N.B."/>
        </authorList>
    </citation>
    <scope>NUCLEOTIDE SEQUENCE</scope>
    <source>
        <tissue evidence="1">Leaves</tissue>
    </source>
</reference>
<evidence type="ECO:0000313" key="1">
    <source>
        <dbReference type="EMBL" id="KAF5812536.1"/>
    </source>
</evidence>